<accession>F9FI37</accession>
<reference evidence="1" key="1">
    <citation type="journal article" date="2012" name="Mol. Plant Microbe Interact.">
        <title>A highly conserved effector in Fusarium oxysporum is required for full virulence on Arabidopsis.</title>
        <authorList>
            <person name="Thatcher L.F."/>
            <person name="Gardiner D.M."/>
            <person name="Kazan K."/>
            <person name="Manners J."/>
        </authorList>
    </citation>
    <scope>NUCLEOTIDE SEQUENCE [LARGE SCALE GENOMIC DNA]</scope>
    <source>
        <strain evidence="1">Fo5176</strain>
    </source>
</reference>
<name>F9FI37_FUSOF</name>
<evidence type="ECO:0000313" key="1">
    <source>
        <dbReference type="EMBL" id="EGU83406.1"/>
    </source>
</evidence>
<protein>
    <submittedName>
        <fullName evidence="1">Uncharacterized protein</fullName>
    </submittedName>
</protein>
<dbReference type="EMBL" id="AFQF01001864">
    <property type="protein sequence ID" value="EGU83406.1"/>
    <property type="molecule type" value="Genomic_DNA"/>
</dbReference>
<gene>
    <name evidence="1" type="ORF">FOXB_06066</name>
</gene>
<comment type="caution">
    <text evidence="1">The sequence shown here is derived from an EMBL/GenBank/DDBJ whole genome shotgun (WGS) entry which is preliminary data.</text>
</comment>
<organism evidence="1">
    <name type="scientific">Fusarium oxysporum (strain Fo5176)</name>
    <name type="common">Fusarium vascular wilt</name>
    <dbReference type="NCBI Taxonomy" id="660025"/>
    <lineage>
        <taxon>Eukaryota</taxon>
        <taxon>Fungi</taxon>
        <taxon>Dikarya</taxon>
        <taxon>Ascomycota</taxon>
        <taxon>Pezizomycotina</taxon>
        <taxon>Sordariomycetes</taxon>
        <taxon>Hypocreomycetidae</taxon>
        <taxon>Hypocreales</taxon>
        <taxon>Nectriaceae</taxon>
        <taxon>Fusarium</taxon>
        <taxon>Fusarium oxysporum species complex</taxon>
    </lineage>
</organism>
<sequence>VNYIIYLY</sequence>
<feature type="non-terminal residue" evidence="1">
    <location>
        <position position="1"/>
    </location>
</feature>
<proteinExistence type="predicted"/>